<keyword evidence="1" id="KW-0614">Plasmid</keyword>
<dbReference type="AlphaFoldDB" id="A0A7S4ZSV4"/>
<evidence type="ECO:0000313" key="1">
    <source>
        <dbReference type="EMBL" id="QCL10578.1"/>
    </source>
</evidence>
<organism evidence="1">
    <name type="scientific">Rhizobium rhizogenes</name>
    <name type="common">Agrobacterium rhizogenes</name>
    <dbReference type="NCBI Taxonomy" id="359"/>
    <lineage>
        <taxon>Bacteria</taxon>
        <taxon>Pseudomonadati</taxon>
        <taxon>Pseudomonadota</taxon>
        <taxon>Alphaproteobacteria</taxon>
        <taxon>Hyphomicrobiales</taxon>
        <taxon>Rhizobiaceae</taxon>
        <taxon>Rhizobium/Agrobacterium group</taxon>
        <taxon>Rhizobium</taxon>
    </lineage>
</organism>
<name>A0A7S4ZSV4_RHIRH</name>
<proteinExistence type="predicted"/>
<gene>
    <name evidence="1" type="ORF">pC6.5d_685</name>
</gene>
<protein>
    <submittedName>
        <fullName evidence="1">Uncharacterized protein</fullName>
    </submittedName>
</protein>
<reference evidence="1" key="1">
    <citation type="submission" date="2018-12" db="EMBL/GenBank/DDBJ databases">
        <title>Three Rhizobium rhizogenes strains isolated from the same crown gall tumor carry diverse plasmids.</title>
        <authorList>
            <person name="Pulawska J."/>
            <person name="Kuzmanovic N."/>
        </authorList>
    </citation>
    <scope>NUCLEOTIDE SEQUENCE</scope>
    <source>
        <strain evidence="1">C6.5</strain>
        <plasmid evidence="1">pC6.5d</plasmid>
    </source>
</reference>
<sequence length="139" mass="15135">MIVRDHCGIVRVLTSSLAPGNGDGVEIKLNSGEQAWPAAELPHRKYVAALATKPTTILMPFGKPRSLLRERLETRTPPIDQREVGFALIADPLHAVGKHAPLLLRLILVDLEKTLIELASSADAGKRSDRQVSNRADFG</sequence>
<dbReference type="EMBL" id="MK318989">
    <property type="protein sequence ID" value="QCL10578.1"/>
    <property type="molecule type" value="Genomic_DNA"/>
</dbReference>
<accession>A0A7S4ZSV4</accession>
<geneLocation type="plasmid" evidence="1">
    <name>pC6.5d</name>
</geneLocation>